<dbReference type="Proteomes" id="UP000095472">
    <property type="component" value="Chromosome"/>
</dbReference>
<accession>A0ACD5GMP4</accession>
<protein>
    <submittedName>
        <fullName evidence="1">PAS domain S-box protein</fullName>
    </submittedName>
</protein>
<organism evidence="1 2">
    <name type="scientific">Desertifilum tharense IPPAS B-1220</name>
    <dbReference type="NCBI Taxonomy" id="1781255"/>
    <lineage>
        <taxon>Bacteria</taxon>
        <taxon>Bacillati</taxon>
        <taxon>Cyanobacteriota</taxon>
        <taxon>Cyanophyceae</taxon>
        <taxon>Desertifilales</taxon>
        <taxon>Desertifilaceae</taxon>
        <taxon>Desertifilum</taxon>
    </lineage>
</organism>
<evidence type="ECO:0000313" key="2">
    <source>
        <dbReference type="Proteomes" id="UP000095472"/>
    </source>
</evidence>
<dbReference type="EMBL" id="CP182909">
    <property type="protein sequence ID" value="XPM62111.1"/>
    <property type="molecule type" value="Genomic_DNA"/>
</dbReference>
<evidence type="ECO:0000313" key="1">
    <source>
        <dbReference type="EMBL" id="XPM62111.1"/>
    </source>
</evidence>
<gene>
    <name evidence="1" type="ORF">BH720_019775</name>
</gene>
<reference evidence="1 2" key="1">
    <citation type="journal article" date="2016" name="Genome Announc.">
        <title>Draft Genome Sequence of the Thermotolerant Cyanobacterium Desertifilum sp. IPPAS B-1220.</title>
        <authorList>
            <person name="Mironov K.S."/>
            <person name="Sinetova M.A."/>
            <person name="Bolatkhan K."/>
            <person name="Zayadan B.K."/>
            <person name="Ustinova V.V."/>
            <person name="Kupriyanova E.V."/>
            <person name="Skrypnik A.N."/>
            <person name="Gogoleva N.E."/>
            <person name="Gogolev Y.V."/>
            <person name="Los D.A."/>
        </authorList>
    </citation>
    <scope>NUCLEOTIDE SEQUENCE [LARGE SCALE GENOMIC DNA]</scope>
    <source>
        <strain evidence="1 2">IPPAS B-1220</strain>
    </source>
</reference>
<keyword evidence="2" id="KW-1185">Reference proteome</keyword>
<sequence length="1369" mass="154257">MAIAWILALALYLLQANVRRIRQVERINQALSKENATRQQVESTLQDTLILQQALLNGANYAIISVSPDGMIQTWNATAERLLGYSASEMIGISTPEVFHDREEIIQRAQQLSRELNEPIAPGIAVLFAKAIRNDTDESQWTYIRKDGSRFPVLLSITALRDAERHIAGFMGIASDITTRQQAEDTLQSTLRELEFQKFALDQAAIVAITDRHGTITYANDHFCTISGYSRAELLGQTHRLIKSDYHPPEFFQKMWSTIAKGKVWNGEIKNRAKDGSDYWVDTTIVPFLNDRGHPFQYMAIRIDITQRKQVQELLQISEERLQLALDSTEDGLWDWNLTTGDCYYSPRYLAMVGYAPGELPNRISVWKRLIHPDDFIKVQEALREHLTGRSPIYELEHRLRIRARSGHAHPDGEWCWVLGRGKVVSYDPTGKPLRMVGTNIDISDRKHAEAILREQESTLRSFFNSASMMMGIVEIVEGDLIYCSSNSTAAAFFGLTPETMQNRRASELSSSSHVQRWIGHCWEAQRTALPVRFEYCFNLPQADRWLSATVCEIANSAETRPRFAYIIEDITERKHAQEALHRELHRTLLLKQITEEIRQSLDVKRIFTTAAHQIGMAFQVNRCIIHTYILDRAQPRIPIVAEYLEPGYASVLNQEFPLTQHPEWVQMLSGDCPIVTFHQRPERPAAASPEFYRQIGLKSLLAIRTSYQGEPNGAIALHQCSSLREWSSDEIELLEAVAAQLGIALAQARLLEQETRQRQQLTTQNSELERAKREAENANRAKSEFLAMMSHEIRTPMNGIIGMTGLLLDMPLDRQQRDFVETIRNSGDTLLAIINDILDFSKIESGKLELEEQPFNLRECIETSLDLLASKATEKKLELAYLIDPVAPQWILGDVTRLRQILVNLLSNAVKFTSKGEVVVSVTAQRLGASLNVHPAQYSIEFTVKDTGIGIPPERLDRLFKPFSQVDASTTRQYGGTGLGLAISKRLCELMGGEIWVNSQPGIGSAFYFTIVAQTAEHLAVESLADALPYLQGKRLLIVDDNATNRKMLVLQAQSWQMLPRAAESAVEALEWLQAGDSFDLAILDMQMPHMDGLALAEAIRQLPDRVGLPLVLLTSMGKPQLDSAVFSTILSKPIKQSQLYNALVQVIRQQPVVVQSHDLQGVQQDAQIGRHHPLRLLVAEDNAVNQKVALQLLNRLGYRADVVRNGLEVLQALERQPYDTILMDVQMPEMDGLEATRQIRAFYKGTQPWIIAMTANAMQGDREECLSAGMNDYVSKPVRLEHLKQALCKSPIPPDLEDSPPPSLNLPDPVSIAALKDLIGDVPPEAIRDLIDCYLQESPYWIENMQTAIAQSDIPALYRAAAYSKIQ</sequence>
<proteinExistence type="predicted"/>
<name>A0ACD5GMP4_9CYAN</name>